<dbReference type="Proteomes" id="UP001295423">
    <property type="component" value="Unassembled WGS sequence"/>
</dbReference>
<sequence>MSCHLFQQVHGVPVLRHYMAVPNGDRANNCFVESDNSSIKRLDRGPKPSNKIHVSALKLAQRDIAYVNNLTVQSIKCSVSTSTRSQQTNTSVHDANLEELTMHIIKSKASLAVEQHCLGSNCYIYYPGLSNSKEQTFYVRENLIRASATRFTSWHPAVPRKRYGFHAVCQPSFNNDSLSFNTPELLPLQSLCSTKVRFSPVLVFFSNVPE</sequence>
<evidence type="ECO:0000313" key="2">
    <source>
        <dbReference type="Proteomes" id="UP001295423"/>
    </source>
</evidence>
<reference evidence="1" key="1">
    <citation type="submission" date="2023-08" db="EMBL/GenBank/DDBJ databases">
        <authorList>
            <person name="Audoor S."/>
            <person name="Bilcke G."/>
        </authorList>
    </citation>
    <scope>NUCLEOTIDE SEQUENCE</scope>
</reference>
<gene>
    <name evidence="1" type="ORF">CYCCA115_LOCUS3167</name>
</gene>
<dbReference type="EMBL" id="CAKOGP040000243">
    <property type="protein sequence ID" value="CAJ1933117.1"/>
    <property type="molecule type" value="Genomic_DNA"/>
</dbReference>
<dbReference type="AlphaFoldDB" id="A0AAD2CFE0"/>
<comment type="caution">
    <text evidence="1">The sequence shown here is derived from an EMBL/GenBank/DDBJ whole genome shotgun (WGS) entry which is preliminary data.</text>
</comment>
<name>A0AAD2CFE0_9STRA</name>
<accession>A0AAD2CFE0</accession>
<proteinExistence type="predicted"/>
<evidence type="ECO:0000313" key="1">
    <source>
        <dbReference type="EMBL" id="CAJ1933117.1"/>
    </source>
</evidence>
<keyword evidence="2" id="KW-1185">Reference proteome</keyword>
<protein>
    <submittedName>
        <fullName evidence="1">Uncharacterized protein</fullName>
    </submittedName>
</protein>
<organism evidence="1 2">
    <name type="scientific">Cylindrotheca closterium</name>
    <dbReference type="NCBI Taxonomy" id="2856"/>
    <lineage>
        <taxon>Eukaryota</taxon>
        <taxon>Sar</taxon>
        <taxon>Stramenopiles</taxon>
        <taxon>Ochrophyta</taxon>
        <taxon>Bacillariophyta</taxon>
        <taxon>Bacillariophyceae</taxon>
        <taxon>Bacillariophycidae</taxon>
        <taxon>Bacillariales</taxon>
        <taxon>Bacillariaceae</taxon>
        <taxon>Cylindrotheca</taxon>
    </lineage>
</organism>